<dbReference type="GO" id="GO:0008137">
    <property type="term" value="F:NADH dehydrogenase (ubiquinone) activity"/>
    <property type="evidence" value="ECO:0007669"/>
    <property type="project" value="InterPro"/>
</dbReference>
<evidence type="ECO:0000256" key="2">
    <source>
        <dbReference type="ARBA" id="ARBA00009025"/>
    </source>
</evidence>
<dbReference type="GO" id="GO:0003954">
    <property type="term" value="F:NADH dehydrogenase activity"/>
    <property type="evidence" value="ECO:0007669"/>
    <property type="project" value="TreeGrafter"/>
</dbReference>
<feature type="transmembrane region" description="Helical" evidence="7">
    <location>
        <begin position="281"/>
        <end position="302"/>
    </location>
</feature>
<keyword evidence="10" id="KW-1185">Reference proteome</keyword>
<dbReference type="Pfam" id="PF00361">
    <property type="entry name" value="Proton_antipo_M"/>
    <property type="match status" value="1"/>
</dbReference>
<feature type="transmembrane region" description="Helical" evidence="7">
    <location>
        <begin position="491"/>
        <end position="508"/>
    </location>
</feature>
<dbReference type="EC" id="1.6.5.11" evidence="9"/>
<feature type="transmembrane region" description="Helical" evidence="7">
    <location>
        <begin position="247"/>
        <end position="269"/>
    </location>
</feature>
<evidence type="ECO:0000313" key="10">
    <source>
        <dbReference type="Proteomes" id="UP000635245"/>
    </source>
</evidence>
<feature type="transmembrane region" description="Helical" evidence="7">
    <location>
        <begin position="216"/>
        <end position="235"/>
    </location>
</feature>
<reference evidence="9" key="1">
    <citation type="submission" date="2020-12" db="EMBL/GenBank/DDBJ databases">
        <title>Prauserella sp. ASG 168, a novel actinomycete isolated from cave rock.</title>
        <authorList>
            <person name="Suriyachadkun C."/>
        </authorList>
    </citation>
    <scope>NUCLEOTIDE SEQUENCE</scope>
    <source>
        <strain evidence="9">ASG 168</strain>
    </source>
</reference>
<comment type="caution">
    <text evidence="9">The sequence shown here is derived from an EMBL/GenBank/DDBJ whole genome shotgun (WGS) entry which is preliminary data.</text>
</comment>
<dbReference type="InterPro" id="IPR001750">
    <property type="entry name" value="ND/Mrp_TM"/>
</dbReference>
<dbReference type="InterPro" id="IPR003918">
    <property type="entry name" value="NADH_UbQ_OxRdtase"/>
</dbReference>
<feature type="transmembrane region" description="Helical" evidence="7">
    <location>
        <begin position="167"/>
        <end position="189"/>
    </location>
</feature>
<dbReference type="RefSeq" id="WP_200316161.1">
    <property type="nucleotide sequence ID" value="NZ_JAENJH010000002.1"/>
</dbReference>
<comment type="similarity">
    <text evidence="2">Belongs to the complex I subunit 4 family.</text>
</comment>
<keyword evidence="5 7" id="KW-0472">Membrane</keyword>
<evidence type="ECO:0000313" key="9">
    <source>
        <dbReference type="EMBL" id="MBK1784149.1"/>
    </source>
</evidence>
<protein>
    <submittedName>
        <fullName evidence="9">NADH-quinone oxidoreductase subunit M</fullName>
        <ecNumber evidence="9">1.6.5.11</ecNumber>
    </submittedName>
</protein>
<feature type="transmembrane region" description="Helical" evidence="7">
    <location>
        <begin position="135"/>
        <end position="155"/>
    </location>
</feature>
<accession>A0A934V3X0</accession>
<evidence type="ECO:0000256" key="1">
    <source>
        <dbReference type="ARBA" id="ARBA00004127"/>
    </source>
</evidence>
<dbReference type="GO" id="GO:0016020">
    <property type="term" value="C:membrane"/>
    <property type="evidence" value="ECO:0007669"/>
    <property type="project" value="UniProtKB-SubCell"/>
</dbReference>
<organism evidence="9 10">
    <name type="scientific">Prauserella cavernicola</name>
    <dbReference type="NCBI Taxonomy" id="2800127"/>
    <lineage>
        <taxon>Bacteria</taxon>
        <taxon>Bacillati</taxon>
        <taxon>Actinomycetota</taxon>
        <taxon>Actinomycetes</taxon>
        <taxon>Pseudonocardiales</taxon>
        <taxon>Pseudonocardiaceae</taxon>
        <taxon>Prauserella</taxon>
    </lineage>
</organism>
<evidence type="ECO:0000256" key="6">
    <source>
        <dbReference type="RuleBase" id="RU000320"/>
    </source>
</evidence>
<dbReference type="PRINTS" id="PR01437">
    <property type="entry name" value="NUOXDRDTASE4"/>
</dbReference>
<dbReference type="EMBL" id="JAENJH010000002">
    <property type="protein sequence ID" value="MBK1784149.1"/>
    <property type="molecule type" value="Genomic_DNA"/>
</dbReference>
<dbReference type="NCBIfam" id="TIGR01972">
    <property type="entry name" value="NDH_I_M"/>
    <property type="match status" value="1"/>
</dbReference>
<comment type="subcellular location">
    <subcellularLocation>
        <location evidence="1">Endomembrane system</location>
        <topology evidence="1">Multi-pass membrane protein</topology>
    </subcellularLocation>
    <subcellularLocation>
        <location evidence="6">Membrane</location>
        <topology evidence="6">Multi-pass membrane protein</topology>
    </subcellularLocation>
</comment>
<gene>
    <name evidence="9" type="ORF">JHE00_07390</name>
</gene>
<proteinExistence type="inferred from homology"/>
<dbReference type="Proteomes" id="UP000635245">
    <property type="component" value="Unassembled WGS sequence"/>
</dbReference>
<dbReference type="GO" id="GO:0042773">
    <property type="term" value="P:ATP synthesis coupled electron transport"/>
    <property type="evidence" value="ECO:0007669"/>
    <property type="project" value="InterPro"/>
</dbReference>
<evidence type="ECO:0000256" key="7">
    <source>
        <dbReference type="SAM" id="Phobius"/>
    </source>
</evidence>
<dbReference type="PANTHER" id="PTHR43507">
    <property type="entry name" value="NADH-UBIQUINONE OXIDOREDUCTASE CHAIN 4"/>
    <property type="match status" value="1"/>
</dbReference>
<dbReference type="PANTHER" id="PTHR43507:SF1">
    <property type="entry name" value="NADH-UBIQUINONE OXIDOREDUCTASE CHAIN 4"/>
    <property type="match status" value="1"/>
</dbReference>
<dbReference type="GO" id="GO:0015990">
    <property type="term" value="P:electron transport coupled proton transport"/>
    <property type="evidence" value="ECO:0007669"/>
    <property type="project" value="TreeGrafter"/>
</dbReference>
<feature type="transmembrane region" description="Helical" evidence="7">
    <location>
        <begin position="71"/>
        <end position="96"/>
    </location>
</feature>
<evidence type="ECO:0000256" key="5">
    <source>
        <dbReference type="ARBA" id="ARBA00023136"/>
    </source>
</evidence>
<keyword evidence="4 7" id="KW-1133">Transmembrane helix</keyword>
<evidence type="ECO:0000259" key="8">
    <source>
        <dbReference type="Pfam" id="PF00361"/>
    </source>
</evidence>
<feature type="transmembrane region" description="Helical" evidence="7">
    <location>
        <begin position="415"/>
        <end position="435"/>
    </location>
</feature>
<dbReference type="GO" id="GO:0012505">
    <property type="term" value="C:endomembrane system"/>
    <property type="evidence" value="ECO:0007669"/>
    <property type="project" value="UniProtKB-SubCell"/>
</dbReference>
<feature type="transmembrane region" description="Helical" evidence="7">
    <location>
        <begin position="340"/>
        <end position="359"/>
    </location>
</feature>
<feature type="transmembrane region" description="Helical" evidence="7">
    <location>
        <begin position="309"/>
        <end position="328"/>
    </location>
</feature>
<feature type="transmembrane region" description="Helical" evidence="7">
    <location>
        <begin position="29"/>
        <end position="50"/>
    </location>
</feature>
<keyword evidence="9" id="KW-0560">Oxidoreductase</keyword>
<dbReference type="NCBIfam" id="NF004500">
    <property type="entry name" value="PRK05846.1-4"/>
    <property type="match status" value="1"/>
</dbReference>
<feature type="domain" description="NADH:quinone oxidoreductase/Mrp antiporter transmembrane" evidence="8">
    <location>
        <begin position="131"/>
        <end position="425"/>
    </location>
</feature>
<dbReference type="AlphaFoldDB" id="A0A934V3X0"/>
<evidence type="ECO:0000256" key="3">
    <source>
        <dbReference type="ARBA" id="ARBA00022692"/>
    </source>
</evidence>
<keyword evidence="3 6" id="KW-0812">Transmembrane</keyword>
<sequence length="529" mass="55654">MTWLLALILLPLVGALVVAGLRSNDRLATITALAVSLVELALVVPFWLAYDPAGERIQQASSMDWIPNFGIHISFGTDGISLLMIAVIAVLVPIIIGTLGTTGKLPEGRTAGGFLSLVLVQEALTIGVFAATDVFLFYVLFEIMLIPMYFLIGGYGGPNRQYAAVKFFLYSFLGGLIMLASAIGAYSLASDELGQGTFDWATLVEVVRDAPASTQIWLFLGFFLAFAIKAPLIPFHTWLPDAAGQAPIGVTVLLVGVLDKVGTFGFLRYCLPMFPEASKQLAPLVLILAVAGVIYGSVLAAGQQDMKRFVAYVSIAHFGFIALGIFAFQPQAMVGSATYMLNHSLATGMLIIVVGIIAARGGSTRISDYGGMFKLTPILGGMLLIAGLSTLSLPGTNSFISEFLVLLGAFDTRPVYAIIATVGMVLAAAYVLWLYQRIMTGPLRGDALVGVTGDTTAGAPVPSGGGGATATAVEPEVGAKKAIRDLSVKEIAVLAPLVVLIVGLGFYPKPVLDKVTPSVEATLTAVQER</sequence>
<evidence type="ECO:0000256" key="4">
    <source>
        <dbReference type="ARBA" id="ARBA00022989"/>
    </source>
</evidence>
<dbReference type="GO" id="GO:0048039">
    <property type="term" value="F:ubiquinone binding"/>
    <property type="evidence" value="ECO:0007669"/>
    <property type="project" value="TreeGrafter"/>
</dbReference>
<feature type="transmembrane region" description="Helical" evidence="7">
    <location>
        <begin position="371"/>
        <end position="395"/>
    </location>
</feature>
<name>A0A934V3X0_9PSEU</name>
<dbReference type="InterPro" id="IPR010227">
    <property type="entry name" value="NADH_Q_OxRdtase_chainM/4"/>
</dbReference>